<keyword evidence="2" id="KW-0812">Transmembrane</keyword>
<evidence type="ECO:0000313" key="4">
    <source>
        <dbReference type="EMBL" id="EDO35186.1"/>
    </source>
</evidence>
<dbReference type="Gene3D" id="1.20.1250.20">
    <property type="entry name" value="MFS general substrate transporter like domains"/>
    <property type="match status" value="2"/>
</dbReference>
<dbReference type="GO" id="GO:0005886">
    <property type="term" value="C:plasma membrane"/>
    <property type="evidence" value="ECO:0000318"/>
    <property type="project" value="GO_Central"/>
</dbReference>
<evidence type="ECO:0000259" key="3">
    <source>
        <dbReference type="PROSITE" id="PS50850"/>
    </source>
</evidence>
<dbReference type="PhylomeDB" id="A7SM81"/>
<dbReference type="InParanoid" id="A7SM81"/>
<feature type="transmembrane region" description="Helical" evidence="2">
    <location>
        <begin position="130"/>
        <end position="148"/>
    </location>
</feature>
<feature type="transmembrane region" description="Helical" evidence="2">
    <location>
        <begin position="154"/>
        <end position="178"/>
    </location>
</feature>
<gene>
    <name evidence="4" type="ORF">NEMVEDRAFT_v1g214435</name>
</gene>
<proteinExistence type="predicted"/>
<dbReference type="SUPFAM" id="SSF56672">
    <property type="entry name" value="DNA/RNA polymerases"/>
    <property type="match status" value="1"/>
</dbReference>
<feature type="transmembrane region" description="Helical" evidence="2">
    <location>
        <begin position="302"/>
        <end position="322"/>
    </location>
</feature>
<dbReference type="GO" id="GO:0022857">
    <property type="term" value="F:transmembrane transporter activity"/>
    <property type="evidence" value="ECO:0000318"/>
    <property type="project" value="GO_Central"/>
</dbReference>
<sequence>MPILGAQAIQQFQLMTINSDNILSVNEFQSTQQVIVSEFGDVFEGDGVLQEKLHLEVDKTTPVAHECSRKLTNAKVFTVVDAKNGFWHVQLDEESSYLTTFAWVTSMATGFEHFLTIICTLLVQRYGSRATAIAGGFVCAIAFLSSAYSPSLELLYVTYGVGLGLGTSLCLCSGLVIIPMYFKKHLALAYSLGQLGAPVGTLTLTPLLQFLFNKLGFSLTMVAIAGFHIIVVISGLTYRPVPEAPRRDGEAEVRAKKGFDVSVFKNRKFVMWLVCLATLFPALLIPYVHLVRLAEDKGISEYQSAFLLYFISVTSAICRPIVGRVSDRWPKRRLQFLQFAFFFFSTANFLAPLATSFAALAVYGCAFGVFEAFLWSLIFINTVDIVGVHRLPSGIGWLFFLLSFPEVSGPPLAGWIYDLSKSYSIAFFVSGGVVALAGLMMFSLISFKEWFCCNTYESRRIDPIPNPPAV</sequence>
<feature type="transmembrane region" description="Helical" evidence="2">
    <location>
        <begin position="334"/>
        <end position="354"/>
    </location>
</feature>
<feature type="transmembrane region" description="Helical" evidence="2">
    <location>
        <begin position="269"/>
        <end position="290"/>
    </location>
</feature>
<feature type="domain" description="Major facilitator superfamily (MFS) profile" evidence="3">
    <location>
        <begin position="267"/>
        <end position="470"/>
    </location>
</feature>
<keyword evidence="5" id="KW-1185">Reference proteome</keyword>
<protein>
    <recommendedName>
        <fullName evidence="3">Major facilitator superfamily (MFS) profile domain-containing protein</fullName>
    </recommendedName>
</protein>
<feature type="transmembrane region" description="Helical" evidence="2">
    <location>
        <begin position="190"/>
        <end position="211"/>
    </location>
</feature>
<organism evidence="4 5">
    <name type="scientific">Nematostella vectensis</name>
    <name type="common">Starlet sea anemone</name>
    <dbReference type="NCBI Taxonomy" id="45351"/>
    <lineage>
        <taxon>Eukaryota</taxon>
        <taxon>Metazoa</taxon>
        <taxon>Cnidaria</taxon>
        <taxon>Anthozoa</taxon>
        <taxon>Hexacorallia</taxon>
        <taxon>Actiniaria</taxon>
        <taxon>Edwardsiidae</taxon>
        <taxon>Nematostella</taxon>
    </lineage>
</organism>
<reference evidence="4 5" key="1">
    <citation type="journal article" date="2007" name="Science">
        <title>Sea anemone genome reveals ancestral eumetazoan gene repertoire and genomic organization.</title>
        <authorList>
            <person name="Putnam N.H."/>
            <person name="Srivastava M."/>
            <person name="Hellsten U."/>
            <person name="Dirks B."/>
            <person name="Chapman J."/>
            <person name="Salamov A."/>
            <person name="Terry A."/>
            <person name="Shapiro H."/>
            <person name="Lindquist E."/>
            <person name="Kapitonov V.V."/>
            <person name="Jurka J."/>
            <person name="Genikhovich G."/>
            <person name="Grigoriev I.V."/>
            <person name="Lucas S.M."/>
            <person name="Steele R.E."/>
            <person name="Finnerty J.R."/>
            <person name="Technau U."/>
            <person name="Martindale M.Q."/>
            <person name="Rokhsar D.S."/>
        </authorList>
    </citation>
    <scope>NUCLEOTIDE SEQUENCE [LARGE SCALE GENOMIC DNA]</scope>
    <source>
        <strain evidence="5">CH2 X CH6</strain>
    </source>
</reference>
<feature type="transmembrane region" description="Helical" evidence="2">
    <location>
        <begin position="101"/>
        <end position="123"/>
    </location>
</feature>
<dbReference type="InterPro" id="IPR011701">
    <property type="entry name" value="MFS"/>
</dbReference>
<feature type="transmembrane region" description="Helical" evidence="2">
    <location>
        <begin position="423"/>
        <end position="445"/>
    </location>
</feature>
<comment type="subcellular location">
    <subcellularLocation>
        <location evidence="1">Membrane</location>
        <topology evidence="1">Multi-pass membrane protein</topology>
    </subcellularLocation>
</comment>
<dbReference type="InterPro" id="IPR020846">
    <property type="entry name" value="MFS_dom"/>
</dbReference>
<dbReference type="eggNOG" id="KOG2504">
    <property type="taxonomic scope" value="Eukaryota"/>
</dbReference>
<dbReference type="AlphaFoldDB" id="A7SM81"/>
<dbReference type="PANTHER" id="PTHR11360:SF251">
    <property type="entry name" value="MAJOR FACILITATOR SUPERFAMILY (MFS) PROFILE DOMAIN-CONTAINING PROTEIN"/>
    <property type="match status" value="1"/>
</dbReference>
<dbReference type="Proteomes" id="UP000001593">
    <property type="component" value="Unassembled WGS sequence"/>
</dbReference>
<keyword evidence="2" id="KW-0472">Membrane</keyword>
<dbReference type="EMBL" id="DS469706">
    <property type="protein sequence ID" value="EDO35186.1"/>
    <property type="molecule type" value="Genomic_DNA"/>
</dbReference>
<feature type="transmembrane region" description="Helical" evidence="2">
    <location>
        <begin position="217"/>
        <end position="238"/>
    </location>
</feature>
<dbReference type="CDD" id="cd17352">
    <property type="entry name" value="MFS_MCT_SLC16"/>
    <property type="match status" value="1"/>
</dbReference>
<dbReference type="SUPFAM" id="SSF103473">
    <property type="entry name" value="MFS general substrate transporter"/>
    <property type="match status" value="1"/>
</dbReference>
<dbReference type="PANTHER" id="PTHR11360">
    <property type="entry name" value="MONOCARBOXYLATE TRANSPORTER"/>
    <property type="match status" value="1"/>
</dbReference>
<dbReference type="PROSITE" id="PS50850">
    <property type="entry name" value="MFS"/>
    <property type="match status" value="1"/>
</dbReference>
<dbReference type="InterPro" id="IPR050327">
    <property type="entry name" value="Proton-linked_MCT"/>
</dbReference>
<dbReference type="Pfam" id="PF07690">
    <property type="entry name" value="MFS_1"/>
    <property type="match status" value="1"/>
</dbReference>
<feature type="transmembrane region" description="Helical" evidence="2">
    <location>
        <begin position="360"/>
        <end position="383"/>
    </location>
</feature>
<evidence type="ECO:0000313" key="5">
    <source>
        <dbReference type="Proteomes" id="UP000001593"/>
    </source>
</evidence>
<keyword evidence="2" id="KW-1133">Transmembrane helix</keyword>
<dbReference type="InterPro" id="IPR036259">
    <property type="entry name" value="MFS_trans_sf"/>
</dbReference>
<dbReference type="OMA" id="EWAAFTE"/>
<evidence type="ECO:0000256" key="2">
    <source>
        <dbReference type="SAM" id="Phobius"/>
    </source>
</evidence>
<evidence type="ECO:0000256" key="1">
    <source>
        <dbReference type="ARBA" id="ARBA00004141"/>
    </source>
</evidence>
<name>A7SM81_NEMVE</name>
<accession>A7SM81</accession>
<dbReference type="HOGENOM" id="CLU_001265_59_1_1"/>
<dbReference type="InterPro" id="IPR043502">
    <property type="entry name" value="DNA/RNA_pol_sf"/>
</dbReference>